<keyword evidence="2" id="KW-1185">Reference proteome</keyword>
<proteinExistence type="predicted"/>
<dbReference type="EMBL" id="APPE01000006">
    <property type="protein sequence ID" value="ENV00975.1"/>
    <property type="molecule type" value="Genomic_DNA"/>
</dbReference>
<dbReference type="Proteomes" id="UP000013070">
    <property type="component" value="Unassembled WGS sequence"/>
</dbReference>
<gene>
    <name evidence="1" type="ORF">F969_00061</name>
</gene>
<dbReference type="RefSeq" id="WP_004787937.1">
    <property type="nucleotide sequence ID" value="NZ_KB849413.1"/>
</dbReference>
<dbReference type="AlphaFoldDB" id="N8X1F5"/>
<sequence>MCNQCRKIENIHYAMQVHKATTAGEPQNIMSREDFDLMDVVAGQGARDFINEAKRLNIHFGKVSAFSFAVEQNAISYYHYFEKPKDLQVQLDLINEVEALRAALTLVQSRLVLTDNDSLKSVIEDALSKHNPKVNSKDLAKEIAEIKSKAANAKAERIDKD</sequence>
<accession>N8X1F5</accession>
<reference evidence="1 2" key="1">
    <citation type="submission" date="2013-02" db="EMBL/GenBank/DDBJ databases">
        <title>The Genome Sequence of Acinetobacter sp. NIPH 899.</title>
        <authorList>
            <consortium name="The Broad Institute Genome Sequencing Platform"/>
            <consortium name="The Broad Institute Genome Sequencing Center for Infectious Disease"/>
            <person name="Cerqueira G."/>
            <person name="Feldgarden M."/>
            <person name="Courvalin P."/>
            <person name="Perichon B."/>
            <person name="Grillot-Courvalin C."/>
            <person name="Clermont D."/>
            <person name="Rocha E."/>
            <person name="Yoon E.-J."/>
            <person name="Nemec A."/>
            <person name="Walker B."/>
            <person name="Young S.K."/>
            <person name="Zeng Q."/>
            <person name="Gargeya S."/>
            <person name="Fitzgerald M."/>
            <person name="Haas B."/>
            <person name="Abouelleil A."/>
            <person name="Alvarado L."/>
            <person name="Arachchi H.M."/>
            <person name="Berlin A.M."/>
            <person name="Chapman S.B."/>
            <person name="Dewar J."/>
            <person name="Goldberg J."/>
            <person name="Griggs A."/>
            <person name="Gujja S."/>
            <person name="Hansen M."/>
            <person name="Howarth C."/>
            <person name="Imamovic A."/>
            <person name="Larimer J."/>
            <person name="McCowan C."/>
            <person name="Murphy C."/>
            <person name="Neiman D."/>
            <person name="Pearson M."/>
            <person name="Priest M."/>
            <person name="Roberts A."/>
            <person name="Saif S."/>
            <person name="Shea T."/>
            <person name="Sisk P."/>
            <person name="Sykes S."/>
            <person name="Wortman J."/>
            <person name="Nusbaum C."/>
            <person name="Birren B."/>
        </authorList>
    </citation>
    <scope>NUCLEOTIDE SEQUENCE [LARGE SCALE GENOMIC DNA]</scope>
    <source>
        <strain evidence="1 2">NIPH 899</strain>
    </source>
</reference>
<evidence type="ECO:0000313" key="1">
    <source>
        <dbReference type="EMBL" id="ENV00975.1"/>
    </source>
</evidence>
<evidence type="ECO:0000313" key="2">
    <source>
        <dbReference type="Proteomes" id="UP000013070"/>
    </source>
</evidence>
<comment type="caution">
    <text evidence="1">The sequence shown here is derived from an EMBL/GenBank/DDBJ whole genome shotgun (WGS) entry which is preliminary data.</text>
</comment>
<protein>
    <submittedName>
        <fullName evidence="1">Uncharacterized protein</fullName>
    </submittedName>
</protein>
<dbReference type="PATRIC" id="fig|1217710.3.peg.53"/>
<name>N8X1F5_9GAMM</name>
<dbReference type="HOGENOM" id="CLU_1640149_0_0_6"/>
<organism evidence="1 2">
    <name type="scientific">Acinetobacter variabilis</name>
    <dbReference type="NCBI Taxonomy" id="70346"/>
    <lineage>
        <taxon>Bacteria</taxon>
        <taxon>Pseudomonadati</taxon>
        <taxon>Pseudomonadota</taxon>
        <taxon>Gammaproteobacteria</taxon>
        <taxon>Moraxellales</taxon>
        <taxon>Moraxellaceae</taxon>
        <taxon>Acinetobacter</taxon>
    </lineage>
</organism>